<name>A0A5J4UZN5_9EUKA</name>
<protein>
    <submittedName>
        <fullName evidence="1">Uncharacterized protein</fullName>
    </submittedName>
</protein>
<accession>A0A5J4UZN5</accession>
<evidence type="ECO:0000313" key="1">
    <source>
        <dbReference type="EMBL" id="KAA6375622.1"/>
    </source>
</evidence>
<evidence type="ECO:0000313" key="2">
    <source>
        <dbReference type="Proteomes" id="UP000324800"/>
    </source>
</evidence>
<dbReference type="AlphaFoldDB" id="A0A5J4UZN5"/>
<reference evidence="1 2" key="1">
    <citation type="submission" date="2019-03" db="EMBL/GenBank/DDBJ databases">
        <title>Single cell metagenomics reveals metabolic interactions within the superorganism composed of flagellate Streblomastix strix and complex community of Bacteroidetes bacteria on its surface.</title>
        <authorList>
            <person name="Treitli S.C."/>
            <person name="Kolisko M."/>
            <person name="Husnik F."/>
            <person name="Keeling P."/>
            <person name="Hampl V."/>
        </authorList>
    </citation>
    <scope>NUCLEOTIDE SEQUENCE [LARGE SCALE GENOMIC DNA]</scope>
    <source>
        <strain evidence="1">ST1C</strain>
    </source>
</reference>
<proteinExistence type="predicted"/>
<gene>
    <name evidence="1" type="ORF">EZS28_028851</name>
</gene>
<dbReference type="EMBL" id="SNRW01011103">
    <property type="protein sequence ID" value="KAA6375622.1"/>
    <property type="molecule type" value="Genomic_DNA"/>
</dbReference>
<dbReference type="Proteomes" id="UP000324800">
    <property type="component" value="Unassembled WGS sequence"/>
</dbReference>
<sequence>MAVLGQYNEVDGFLGLDQDILLEIVTQMQNLDDVQQGIIQYLLAEDPCFGPLRCQSSFINGFKSASKVRIKSDKRVVDVWQSGS</sequence>
<comment type="caution">
    <text evidence="1">The sequence shown here is derived from an EMBL/GenBank/DDBJ whole genome shotgun (WGS) entry which is preliminary data.</text>
</comment>
<organism evidence="1 2">
    <name type="scientific">Streblomastix strix</name>
    <dbReference type="NCBI Taxonomy" id="222440"/>
    <lineage>
        <taxon>Eukaryota</taxon>
        <taxon>Metamonada</taxon>
        <taxon>Preaxostyla</taxon>
        <taxon>Oxymonadida</taxon>
        <taxon>Streblomastigidae</taxon>
        <taxon>Streblomastix</taxon>
    </lineage>
</organism>